<dbReference type="Proteomes" id="UP000815325">
    <property type="component" value="Unassembled WGS sequence"/>
</dbReference>
<evidence type="ECO:0000313" key="1">
    <source>
        <dbReference type="EMBL" id="KAF5825293.1"/>
    </source>
</evidence>
<organism evidence="1 2">
    <name type="scientific">Dunaliella salina</name>
    <name type="common">Green alga</name>
    <name type="synonym">Protococcus salinus</name>
    <dbReference type="NCBI Taxonomy" id="3046"/>
    <lineage>
        <taxon>Eukaryota</taxon>
        <taxon>Viridiplantae</taxon>
        <taxon>Chlorophyta</taxon>
        <taxon>core chlorophytes</taxon>
        <taxon>Chlorophyceae</taxon>
        <taxon>CS clade</taxon>
        <taxon>Chlamydomonadales</taxon>
        <taxon>Dunaliellaceae</taxon>
        <taxon>Dunaliella</taxon>
    </lineage>
</organism>
<protein>
    <recommendedName>
        <fullName evidence="3">Encoded protein</fullName>
    </recommendedName>
</protein>
<sequence length="86" mass="10620">MSRRSRLWMKIQNNGRRRPQQGTMRMHMRRTWGTMGTREKRMMMNRSQKLPANLCFYGIDRHHQHWWLIQACFWASMFHTPVTPLM</sequence>
<evidence type="ECO:0008006" key="3">
    <source>
        <dbReference type="Google" id="ProtNLM"/>
    </source>
</evidence>
<reference evidence="1" key="1">
    <citation type="submission" date="2017-08" db="EMBL/GenBank/DDBJ databases">
        <authorList>
            <person name="Polle J.E."/>
            <person name="Barry K."/>
            <person name="Cushman J."/>
            <person name="Schmutz J."/>
            <person name="Tran D."/>
            <person name="Hathwaick L.T."/>
            <person name="Yim W.C."/>
            <person name="Jenkins J."/>
            <person name="Mckie-Krisberg Z.M."/>
            <person name="Prochnik S."/>
            <person name="Lindquist E."/>
            <person name="Dockter R.B."/>
            <person name="Adam C."/>
            <person name="Molina H."/>
            <person name="Bunkerborg J."/>
            <person name="Jin E."/>
            <person name="Buchheim M."/>
            <person name="Magnuson J."/>
        </authorList>
    </citation>
    <scope>NUCLEOTIDE SEQUENCE</scope>
    <source>
        <strain evidence="1">CCAP 19/18</strain>
    </source>
</reference>
<comment type="caution">
    <text evidence="1">The sequence shown here is derived from an EMBL/GenBank/DDBJ whole genome shotgun (WGS) entry which is preliminary data.</text>
</comment>
<keyword evidence="2" id="KW-1185">Reference proteome</keyword>
<name>A0ABQ7FT50_DUNSA</name>
<gene>
    <name evidence="1" type="ORF">DUNSADRAFT_12040</name>
</gene>
<dbReference type="EMBL" id="MU073987">
    <property type="protein sequence ID" value="KAF5825293.1"/>
    <property type="molecule type" value="Genomic_DNA"/>
</dbReference>
<proteinExistence type="predicted"/>
<accession>A0ABQ7FT50</accession>
<evidence type="ECO:0000313" key="2">
    <source>
        <dbReference type="Proteomes" id="UP000815325"/>
    </source>
</evidence>